<dbReference type="GeneTree" id="ENSGT00940000174597"/>
<reference evidence="8" key="1">
    <citation type="submission" date="2025-08" db="UniProtKB">
        <authorList>
            <consortium name="Ensembl"/>
        </authorList>
    </citation>
    <scope>IDENTIFICATION</scope>
</reference>
<accession>A0A8P4GCI1</accession>
<feature type="chain" id="PRO_5045669061" description="Sushi domain-containing protein" evidence="6">
    <location>
        <begin position="20"/>
        <end position="195"/>
    </location>
</feature>
<sequence length="195" mass="22473">MWLLASLLSSLSSSSLVISASIVVAVHLCLCLFPSLFTIHSLTPLRSEPDPPPPTKHVTAKYYVSRAGRVTSKIPPPLTDGDIRASLKSQYNHNERVEYMCQNYYTMDGQPHKTCVNGEWIGQMRCLRPCTVNEELIKAHNIIFRFVDIRKLYIPHNDQLEFMCVRGRRHDRATGNSMSTNYYFSQHKEKRFRKL</sequence>
<dbReference type="SMART" id="SM00032">
    <property type="entry name" value="CCP"/>
    <property type="match status" value="1"/>
</dbReference>
<reference evidence="8" key="2">
    <citation type="submission" date="2025-09" db="UniProtKB">
        <authorList>
            <consortium name="Ensembl"/>
        </authorList>
    </citation>
    <scope>IDENTIFICATION</scope>
</reference>
<protein>
    <recommendedName>
        <fullName evidence="7">Sushi domain-containing protein</fullName>
    </recommendedName>
</protein>
<dbReference type="Gene3D" id="2.10.70.10">
    <property type="entry name" value="Complement Module, domain 1"/>
    <property type="match status" value="2"/>
</dbReference>
<name>A0A8P4GCI1_DICLA</name>
<comment type="caution">
    <text evidence="5">Lacks conserved residue(s) required for the propagation of feature annotation.</text>
</comment>
<feature type="domain" description="Sushi" evidence="7">
    <location>
        <begin position="70"/>
        <end position="128"/>
    </location>
</feature>
<keyword evidence="3 6" id="KW-0732">Signal</keyword>
<dbReference type="InterPro" id="IPR035976">
    <property type="entry name" value="Sushi/SCR/CCP_sf"/>
</dbReference>
<dbReference type="CDD" id="cd00033">
    <property type="entry name" value="CCP"/>
    <property type="match status" value="1"/>
</dbReference>
<evidence type="ECO:0000256" key="5">
    <source>
        <dbReference type="PROSITE-ProRule" id="PRU00302"/>
    </source>
</evidence>
<dbReference type="InterPro" id="IPR000436">
    <property type="entry name" value="Sushi_SCR_CCP_dom"/>
</dbReference>
<evidence type="ECO:0000256" key="1">
    <source>
        <dbReference type="ARBA" id="ARBA00004328"/>
    </source>
</evidence>
<dbReference type="Proteomes" id="UP000694389">
    <property type="component" value="Unassembled WGS sequence"/>
</dbReference>
<keyword evidence="9" id="KW-1185">Reference proteome</keyword>
<dbReference type="PANTHER" id="PTHR45785">
    <property type="entry name" value="COMPLEMENT FACTOR H-RELATED"/>
    <property type="match status" value="1"/>
</dbReference>
<dbReference type="SUPFAM" id="SSF57535">
    <property type="entry name" value="Complement control module/SCR domain"/>
    <property type="match status" value="2"/>
</dbReference>
<evidence type="ECO:0000256" key="4">
    <source>
        <dbReference type="ARBA" id="ARBA00023157"/>
    </source>
</evidence>
<dbReference type="Pfam" id="PF00084">
    <property type="entry name" value="Sushi"/>
    <property type="match status" value="1"/>
</dbReference>
<evidence type="ECO:0000256" key="2">
    <source>
        <dbReference type="ARBA" id="ARBA00022659"/>
    </source>
</evidence>
<dbReference type="PROSITE" id="PS50923">
    <property type="entry name" value="SUSHI"/>
    <property type="match status" value="1"/>
</dbReference>
<dbReference type="AlphaFoldDB" id="A0A8P4GCI1"/>
<comment type="subcellular location">
    <subcellularLocation>
        <location evidence="1">Virion</location>
    </subcellularLocation>
</comment>
<evidence type="ECO:0000256" key="6">
    <source>
        <dbReference type="SAM" id="SignalP"/>
    </source>
</evidence>
<evidence type="ECO:0000259" key="7">
    <source>
        <dbReference type="PROSITE" id="PS50923"/>
    </source>
</evidence>
<evidence type="ECO:0000256" key="3">
    <source>
        <dbReference type="ARBA" id="ARBA00022729"/>
    </source>
</evidence>
<feature type="signal peptide" evidence="6">
    <location>
        <begin position="1"/>
        <end position="19"/>
    </location>
</feature>
<evidence type="ECO:0000313" key="8">
    <source>
        <dbReference type="Ensembl" id="ENSDLAP00005077411.1"/>
    </source>
</evidence>
<dbReference type="PANTHER" id="PTHR45785:SF2">
    <property type="entry name" value="COMPLEMENT FACTOR H-RELATED"/>
    <property type="match status" value="1"/>
</dbReference>
<evidence type="ECO:0000313" key="9">
    <source>
        <dbReference type="Proteomes" id="UP000694389"/>
    </source>
</evidence>
<keyword evidence="2 5" id="KW-0768">Sushi</keyword>
<dbReference type="InterPro" id="IPR051503">
    <property type="entry name" value="ComplSys_Reg/VirEntry_Med"/>
</dbReference>
<organism evidence="8 9">
    <name type="scientific">Dicentrarchus labrax</name>
    <name type="common">European seabass</name>
    <name type="synonym">Morone labrax</name>
    <dbReference type="NCBI Taxonomy" id="13489"/>
    <lineage>
        <taxon>Eukaryota</taxon>
        <taxon>Metazoa</taxon>
        <taxon>Chordata</taxon>
        <taxon>Craniata</taxon>
        <taxon>Vertebrata</taxon>
        <taxon>Euteleostomi</taxon>
        <taxon>Actinopterygii</taxon>
        <taxon>Neopterygii</taxon>
        <taxon>Teleostei</taxon>
        <taxon>Neoteleostei</taxon>
        <taxon>Acanthomorphata</taxon>
        <taxon>Eupercaria</taxon>
        <taxon>Moronidae</taxon>
        <taxon>Dicentrarchus</taxon>
    </lineage>
</organism>
<dbReference type="Ensembl" id="ENSDLAT00005074219.1">
    <property type="protein sequence ID" value="ENSDLAP00005077411.1"/>
    <property type="gene ID" value="ENSDLAG00005030889.1"/>
</dbReference>
<proteinExistence type="predicted"/>
<keyword evidence="4" id="KW-1015">Disulfide bond</keyword>